<feature type="compositionally biased region" description="Pro residues" evidence="1">
    <location>
        <begin position="255"/>
        <end position="265"/>
    </location>
</feature>
<gene>
    <name evidence="3" type="ORF">ACFQDH_03365</name>
</gene>
<evidence type="ECO:0000256" key="2">
    <source>
        <dbReference type="SAM" id="Phobius"/>
    </source>
</evidence>
<evidence type="ECO:0000313" key="4">
    <source>
        <dbReference type="Proteomes" id="UP001596298"/>
    </source>
</evidence>
<organism evidence="3 4">
    <name type="scientific">Flexivirga alba</name>
    <dbReference type="NCBI Taxonomy" id="702742"/>
    <lineage>
        <taxon>Bacteria</taxon>
        <taxon>Bacillati</taxon>
        <taxon>Actinomycetota</taxon>
        <taxon>Actinomycetes</taxon>
        <taxon>Micrococcales</taxon>
        <taxon>Dermacoccaceae</taxon>
        <taxon>Flexivirga</taxon>
    </lineage>
</organism>
<keyword evidence="2" id="KW-0472">Membrane</keyword>
<proteinExistence type="predicted"/>
<dbReference type="Proteomes" id="UP001596298">
    <property type="component" value="Unassembled WGS sequence"/>
</dbReference>
<name>A0ABW2ABW5_9MICO</name>
<accession>A0ABW2ABW5</accession>
<keyword evidence="2" id="KW-0812">Transmembrane</keyword>
<evidence type="ECO:0000256" key="1">
    <source>
        <dbReference type="SAM" id="MobiDB-lite"/>
    </source>
</evidence>
<feature type="transmembrane region" description="Helical" evidence="2">
    <location>
        <begin position="36"/>
        <end position="57"/>
    </location>
</feature>
<protein>
    <submittedName>
        <fullName evidence="3">Uncharacterized protein</fullName>
    </submittedName>
</protein>
<reference evidence="4" key="1">
    <citation type="journal article" date="2019" name="Int. J. Syst. Evol. Microbiol.">
        <title>The Global Catalogue of Microorganisms (GCM) 10K type strain sequencing project: providing services to taxonomists for standard genome sequencing and annotation.</title>
        <authorList>
            <consortium name="The Broad Institute Genomics Platform"/>
            <consortium name="The Broad Institute Genome Sequencing Center for Infectious Disease"/>
            <person name="Wu L."/>
            <person name="Ma J."/>
        </authorList>
    </citation>
    <scope>NUCLEOTIDE SEQUENCE [LARGE SCALE GENOMIC DNA]</scope>
    <source>
        <strain evidence="4">CCUG 58127</strain>
    </source>
</reference>
<sequence length="265" mass="27379">MTSTMNQTFADTLRAALVDHVDRAAVARKRKWWRRAGGAGIFLVVVGGGAAAAQGVLPLPGADQVTNLSHPITVTRTGTSTVRLGPRPANATDAELRLRCLSAGTFTFADGASMSCSAADAAGGTSITTYAMALGPGQNSTTITTTRGARWTLTVSYSQHVPTGWATNARGQTYGVTNDKGEDPDLIAAIATNGKQGYLYAAELNGAAPANPAQAQEWSKQDSGRTHSIPVYASDGTTKIGSFEAPGVVHSGIPAPQPQQPSRSP</sequence>
<keyword evidence="4" id="KW-1185">Reference proteome</keyword>
<dbReference type="RefSeq" id="WP_382398469.1">
    <property type="nucleotide sequence ID" value="NZ_JBHSWH010000001.1"/>
</dbReference>
<comment type="caution">
    <text evidence="3">The sequence shown here is derived from an EMBL/GenBank/DDBJ whole genome shotgun (WGS) entry which is preliminary data.</text>
</comment>
<keyword evidence="2" id="KW-1133">Transmembrane helix</keyword>
<feature type="region of interest" description="Disordered" evidence="1">
    <location>
        <begin position="211"/>
        <end position="265"/>
    </location>
</feature>
<evidence type="ECO:0000313" key="3">
    <source>
        <dbReference type="EMBL" id="MFC6704335.1"/>
    </source>
</evidence>
<dbReference type="EMBL" id="JBHSWH010000001">
    <property type="protein sequence ID" value="MFC6704335.1"/>
    <property type="molecule type" value="Genomic_DNA"/>
</dbReference>